<dbReference type="RefSeq" id="WP_377280821.1">
    <property type="nucleotide sequence ID" value="NZ_JBHRSI010000002.1"/>
</dbReference>
<dbReference type="Gene3D" id="3.30.160.190">
    <property type="entry name" value="atu1810 like domain"/>
    <property type="match status" value="1"/>
</dbReference>
<reference evidence="9" key="1">
    <citation type="journal article" date="2019" name="Int. J. Syst. Evol. Microbiol.">
        <title>The Global Catalogue of Microorganisms (GCM) 10K type strain sequencing project: providing services to taxonomists for standard genome sequencing and annotation.</title>
        <authorList>
            <consortium name="The Broad Institute Genomics Platform"/>
            <consortium name="The Broad Institute Genome Sequencing Center for Infectious Disease"/>
            <person name="Wu L."/>
            <person name="Ma J."/>
        </authorList>
    </citation>
    <scope>NUCLEOTIDE SEQUENCE [LARGE SCALE GENOMIC DNA]</scope>
    <source>
        <strain evidence="9">DFY28</strain>
    </source>
</reference>
<name>A0ABW4N3H5_9CAUL</name>
<accession>A0ABW4N3H5</accession>
<evidence type="ECO:0000256" key="3">
    <source>
        <dbReference type="ARBA" id="ARBA00022660"/>
    </source>
</evidence>
<evidence type="ECO:0000256" key="4">
    <source>
        <dbReference type="ARBA" id="ARBA00022946"/>
    </source>
</evidence>
<evidence type="ECO:0000256" key="6">
    <source>
        <dbReference type="ARBA" id="ARBA00023136"/>
    </source>
</evidence>
<comment type="caution">
    <text evidence="8">The sequence shown here is derived from an EMBL/GenBank/DDBJ whole genome shotgun (WGS) entry which is preliminary data.</text>
</comment>
<dbReference type="InterPro" id="IPR038532">
    <property type="entry name" value="NDUFS4-like_sf"/>
</dbReference>
<dbReference type="Pfam" id="PF04800">
    <property type="entry name" value="NDUS4"/>
    <property type="match status" value="1"/>
</dbReference>
<keyword evidence="8" id="KW-0830">Ubiquinone</keyword>
<comment type="subcellular location">
    <subcellularLocation>
        <location evidence="1">Membrane</location>
    </subcellularLocation>
</comment>
<evidence type="ECO:0000313" key="9">
    <source>
        <dbReference type="Proteomes" id="UP001597237"/>
    </source>
</evidence>
<evidence type="ECO:0000256" key="5">
    <source>
        <dbReference type="ARBA" id="ARBA00022982"/>
    </source>
</evidence>
<keyword evidence="9" id="KW-1185">Reference proteome</keyword>
<gene>
    <name evidence="8" type="ORF">ACFSC0_14860</name>
</gene>
<proteinExistence type="predicted"/>
<protein>
    <submittedName>
        <fullName evidence="8">NADH dehydrogenase ubiquinone Fe-S protein 4</fullName>
    </submittedName>
</protein>
<evidence type="ECO:0000256" key="7">
    <source>
        <dbReference type="SAM" id="MobiDB-lite"/>
    </source>
</evidence>
<sequence>MLGHNLSRARPTLPGTSSPADGPMPLARIRQETPSAAQSAPQAGAWVLEFEPAAPSTIDPLTGWTVTTDPFAQIRLRFPDMQGAIAFAERKGWSYVVSEPGARRMTPKRPPGAAYVPWDRIWRRAAAA</sequence>
<dbReference type="Proteomes" id="UP001597237">
    <property type="component" value="Unassembled WGS sequence"/>
</dbReference>
<evidence type="ECO:0000256" key="1">
    <source>
        <dbReference type="ARBA" id="ARBA00004370"/>
    </source>
</evidence>
<evidence type="ECO:0000313" key="8">
    <source>
        <dbReference type="EMBL" id="MFD1784682.1"/>
    </source>
</evidence>
<keyword evidence="3" id="KW-0679">Respiratory chain</keyword>
<keyword evidence="2" id="KW-0813">Transport</keyword>
<feature type="region of interest" description="Disordered" evidence="7">
    <location>
        <begin position="1"/>
        <end position="26"/>
    </location>
</feature>
<keyword evidence="4" id="KW-0809">Transit peptide</keyword>
<dbReference type="InterPro" id="IPR006885">
    <property type="entry name" value="NADH_UbQ_FeS_4_mit-like"/>
</dbReference>
<evidence type="ECO:0000256" key="2">
    <source>
        <dbReference type="ARBA" id="ARBA00022448"/>
    </source>
</evidence>
<keyword evidence="6" id="KW-0472">Membrane</keyword>
<organism evidence="8 9">
    <name type="scientific">Phenylobacterium terrae</name>
    <dbReference type="NCBI Taxonomy" id="2665495"/>
    <lineage>
        <taxon>Bacteria</taxon>
        <taxon>Pseudomonadati</taxon>
        <taxon>Pseudomonadota</taxon>
        <taxon>Alphaproteobacteria</taxon>
        <taxon>Caulobacterales</taxon>
        <taxon>Caulobacteraceae</taxon>
        <taxon>Phenylobacterium</taxon>
    </lineage>
</organism>
<keyword evidence="5" id="KW-0249">Electron transport</keyword>
<dbReference type="EMBL" id="JBHUEY010000006">
    <property type="protein sequence ID" value="MFD1784682.1"/>
    <property type="molecule type" value="Genomic_DNA"/>
</dbReference>